<reference evidence="1" key="1">
    <citation type="submission" date="2019-08" db="EMBL/GenBank/DDBJ databases">
        <authorList>
            <person name="Kucharzyk K."/>
            <person name="Murdoch R.W."/>
            <person name="Higgins S."/>
            <person name="Loffler F."/>
        </authorList>
    </citation>
    <scope>NUCLEOTIDE SEQUENCE</scope>
</reference>
<protein>
    <submittedName>
        <fullName evidence="1">Uncharacterized protein</fullName>
    </submittedName>
</protein>
<evidence type="ECO:0000313" key="1">
    <source>
        <dbReference type="EMBL" id="MPN64186.1"/>
    </source>
</evidence>
<dbReference type="EMBL" id="VSSQ01144703">
    <property type="protein sequence ID" value="MPN64186.1"/>
    <property type="molecule type" value="Genomic_DNA"/>
</dbReference>
<sequence length="110" mass="12886">MEFLLHQRHHRRRGAGDNCDVTDSDFYLPERDLRVRAADDEHRVIGKAQQSAVFWQNWASRRTCRTEFGKNLHVEAVAFAYLFRPLPFANVIELRLTGLRRLNHGAARKN</sequence>
<accession>A0A645JLA6</accession>
<organism evidence="1">
    <name type="scientific">bioreactor metagenome</name>
    <dbReference type="NCBI Taxonomy" id="1076179"/>
    <lineage>
        <taxon>unclassified sequences</taxon>
        <taxon>metagenomes</taxon>
        <taxon>ecological metagenomes</taxon>
    </lineage>
</organism>
<proteinExistence type="predicted"/>
<gene>
    <name evidence="1" type="ORF">SDC9_211957</name>
</gene>
<comment type="caution">
    <text evidence="1">The sequence shown here is derived from an EMBL/GenBank/DDBJ whole genome shotgun (WGS) entry which is preliminary data.</text>
</comment>
<name>A0A645JLA6_9ZZZZ</name>
<dbReference type="AlphaFoldDB" id="A0A645JLA6"/>